<reference evidence="2 3" key="1">
    <citation type="journal article" date="2017" name="Environ. Microbiol.">
        <title>Decay of the glycolytic pathway and adaptation to intranuclear parasitism within Enterocytozoonidae microsporidia.</title>
        <authorList>
            <person name="Wiredu Boakye D."/>
            <person name="Jaroenlak P."/>
            <person name="Prachumwat A."/>
            <person name="Williams T.A."/>
            <person name="Bateman K.S."/>
            <person name="Itsathitphaisarn O."/>
            <person name="Sritunyalucksana K."/>
            <person name="Paszkiewicz K.H."/>
            <person name="Moore K.A."/>
            <person name="Stentiford G.D."/>
            <person name="Williams B.A."/>
        </authorList>
    </citation>
    <scope>NUCLEOTIDE SEQUENCE [LARGE SCALE GENOMIC DNA]</scope>
    <source>
        <strain evidence="3">canceri</strain>
    </source>
</reference>
<keyword evidence="1" id="KW-0732">Signal</keyword>
<sequence>MILINLVFYLFIFLGKKGTCYCFKEKDKLDLILFLIETCIRQ</sequence>
<comment type="caution">
    <text evidence="2">The sequence shown here is derived from an EMBL/GenBank/DDBJ whole genome shotgun (WGS) entry which is preliminary data.</text>
</comment>
<evidence type="ECO:0000313" key="3">
    <source>
        <dbReference type="Proteomes" id="UP000192501"/>
    </source>
</evidence>
<evidence type="ECO:0000313" key="2">
    <source>
        <dbReference type="EMBL" id="ORD99394.1"/>
    </source>
</evidence>
<protein>
    <submittedName>
        <fullName evidence="2">Uncharacterized protein</fullName>
    </submittedName>
</protein>
<dbReference type="VEuPathDB" id="MicrosporidiaDB:A0H76_3026"/>
<evidence type="ECO:0000256" key="1">
    <source>
        <dbReference type="SAM" id="SignalP"/>
    </source>
</evidence>
<feature type="chain" id="PRO_5013343902" evidence="1">
    <location>
        <begin position="23"/>
        <end position="42"/>
    </location>
</feature>
<organism evidence="2 3">
    <name type="scientific">Hepatospora eriocheir</name>
    <dbReference type="NCBI Taxonomy" id="1081669"/>
    <lineage>
        <taxon>Eukaryota</taxon>
        <taxon>Fungi</taxon>
        <taxon>Fungi incertae sedis</taxon>
        <taxon>Microsporidia</taxon>
        <taxon>Hepatosporidae</taxon>
        <taxon>Hepatospora</taxon>
    </lineage>
</organism>
<gene>
    <name evidence="2" type="ORF">A0H76_3026</name>
</gene>
<dbReference type="EMBL" id="LTAI01000208">
    <property type="protein sequence ID" value="ORD99394.1"/>
    <property type="molecule type" value="Genomic_DNA"/>
</dbReference>
<dbReference type="AlphaFoldDB" id="A0A1X0QIA3"/>
<proteinExistence type="predicted"/>
<dbReference type="Proteomes" id="UP000192501">
    <property type="component" value="Unassembled WGS sequence"/>
</dbReference>
<feature type="signal peptide" evidence="1">
    <location>
        <begin position="1"/>
        <end position="22"/>
    </location>
</feature>
<accession>A0A1X0QIA3</accession>
<name>A0A1X0QIA3_9MICR</name>